<dbReference type="InterPro" id="IPR035897">
    <property type="entry name" value="Toll_tir_struct_dom_sf"/>
</dbReference>
<dbReference type="Pfam" id="PF23598">
    <property type="entry name" value="LRR_14"/>
    <property type="match status" value="1"/>
</dbReference>
<dbReference type="SUPFAM" id="SSF52540">
    <property type="entry name" value="P-loop containing nucleoside triphosphate hydrolases"/>
    <property type="match status" value="1"/>
</dbReference>
<feature type="domain" description="Disease resistance protein Roq1-like winged-helix" evidence="6">
    <location>
        <begin position="327"/>
        <end position="393"/>
    </location>
</feature>
<dbReference type="PRINTS" id="PR00364">
    <property type="entry name" value="DISEASERSIST"/>
</dbReference>
<name>A0ABD3KHN8_EUCGL</name>
<reference evidence="8 9" key="1">
    <citation type="submission" date="2024-11" db="EMBL/GenBank/DDBJ databases">
        <title>Chromosome-level genome assembly of Eucalyptus globulus Labill. provides insights into its genome evolution.</title>
        <authorList>
            <person name="Li X."/>
        </authorList>
    </citation>
    <scope>NUCLEOTIDE SEQUENCE [LARGE SCALE GENOMIC DNA]</scope>
    <source>
        <strain evidence="8">CL2024</strain>
        <tissue evidence="8">Fresh tender leaves</tissue>
    </source>
</reference>
<keyword evidence="2" id="KW-0677">Repeat</keyword>
<sequence length="872" mass="100037">LKTQLYLNALKKHQKKLSHDEVWQWREALTKVARIKGWDVKDKSHGEIINTIVDEVLTKLMKRMRNLPDHLVGIHDHVEAIMDMLNEGSCDVRYLVIHGMGGIGKTTLASVVFNKISNQFQGCSFLLDIRVSTQQGRIVDLQKQLLLEILQGGSLGIQNSVDVGINTIRERFRGKKVLLVLDDVGNRDQLSKLAGKSDWFGPGSRIIITTRDINFLPIKGKDKESSFQAHSQEFQIYKMTEMDSFHARQLFIKHAFRMDLPPHDFVDISRKITTKTCGLPLALEVIGASLYGESKKFWKGTLQKLELVPNQEVFNKLKISYDMLEPHQREIFLDIACFFIGEDRLHPYYMWKASNYFPTRELPVLTRMSLIKNYDRLWMHDQLRDLGREIVRREDINFPGKRSRLWEPKIAIDVVRMKEGTDKIGALRLTKLCKGHSFTSEEFSKLPNLRYLELECKNLVGDFKNLLSKLTWLSWSNCPSELNATNLCLKKLAVLKLSGINITEDWAGWGSCLMSENLKVIEINSESGLKRIPDFSKCLNLKRLVIRQSTNLLVVDGSLSKLEHLKHLEIISNGFLKRDDCDLCPVSFVFGSLKSLSNLQIRGMHLRELHHSIRGMICLKHLSLDNRSLLRTLPDSIGNLKMLRTMGLIGTPIKKLPNTIGKLESLLELYLDWTKIKKLPVSIENLKKLRYMGLNHTPIKKLPNQIGGLESLLTLSLEGTDIIELPASIGNLKQLRELYINNSAIRELPKAIGMLKKLVYLDASFCENMEEAIPCEIGDLSFLRALHLTKSKIKRLPSTMSKLSHLQQLYLDQCDELEQLPELPKLRSVDVPDHLPEKLVYPRLPDTWEEGQISCYRTDRKSKVYIIKRLTD</sequence>
<dbReference type="InterPro" id="IPR003591">
    <property type="entry name" value="Leu-rich_rpt_typical-subtyp"/>
</dbReference>
<feature type="domain" description="NB-ARC" evidence="4">
    <location>
        <begin position="75"/>
        <end position="216"/>
    </location>
</feature>
<dbReference type="Gene3D" id="3.80.10.10">
    <property type="entry name" value="Ribonuclease Inhibitor"/>
    <property type="match status" value="2"/>
</dbReference>
<comment type="caution">
    <text evidence="8">The sequence shown here is derived from an EMBL/GenBank/DDBJ whole genome shotgun (WGS) entry which is preliminary data.</text>
</comment>
<evidence type="ECO:0000313" key="9">
    <source>
        <dbReference type="Proteomes" id="UP001634007"/>
    </source>
</evidence>
<protein>
    <recommendedName>
        <fullName evidence="10">NB-ARC domain-containing protein</fullName>
    </recommendedName>
</protein>
<dbReference type="InterPro" id="IPR027417">
    <property type="entry name" value="P-loop_NTPase"/>
</dbReference>
<evidence type="ECO:0008006" key="10">
    <source>
        <dbReference type="Google" id="ProtNLM"/>
    </source>
</evidence>
<dbReference type="InterPro" id="IPR036390">
    <property type="entry name" value="WH_DNA-bd_sf"/>
</dbReference>
<dbReference type="InterPro" id="IPR058192">
    <property type="entry name" value="WHD_ROQ1-like"/>
</dbReference>
<evidence type="ECO:0000259" key="4">
    <source>
        <dbReference type="Pfam" id="PF00931"/>
    </source>
</evidence>
<dbReference type="Gene3D" id="3.40.50.300">
    <property type="entry name" value="P-loop containing nucleotide triphosphate hydrolases"/>
    <property type="match status" value="1"/>
</dbReference>
<gene>
    <name evidence="8" type="ORF">ACJRO7_020795</name>
</gene>
<dbReference type="InterPro" id="IPR032675">
    <property type="entry name" value="LRR_dom_sf"/>
</dbReference>
<dbReference type="InterPro" id="IPR000157">
    <property type="entry name" value="TIR_dom"/>
</dbReference>
<dbReference type="Pfam" id="PF00931">
    <property type="entry name" value="NB-ARC"/>
    <property type="match status" value="1"/>
</dbReference>
<dbReference type="PANTHER" id="PTHR11017:SF570">
    <property type="entry name" value="DISEASE RESISTANCE PROTEIN (TIR-NBS CLASS)-RELATED"/>
    <property type="match status" value="1"/>
</dbReference>
<evidence type="ECO:0000259" key="6">
    <source>
        <dbReference type="Pfam" id="PF23282"/>
    </source>
</evidence>
<dbReference type="GO" id="GO:0006952">
    <property type="term" value="P:defense response"/>
    <property type="evidence" value="ECO:0007669"/>
    <property type="project" value="UniProtKB-KW"/>
</dbReference>
<proteinExistence type="predicted"/>
<dbReference type="InterPro" id="IPR055414">
    <property type="entry name" value="LRR_R13L4/SHOC2-like"/>
</dbReference>
<dbReference type="SUPFAM" id="SSF52047">
    <property type="entry name" value="RNI-like"/>
    <property type="match status" value="1"/>
</dbReference>
<dbReference type="SUPFAM" id="SSF52058">
    <property type="entry name" value="L domain-like"/>
    <property type="match status" value="1"/>
</dbReference>
<evidence type="ECO:0000256" key="1">
    <source>
        <dbReference type="ARBA" id="ARBA00022614"/>
    </source>
</evidence>
<feature type="domain" description="TIR" evidence="5">
    <location>
        <begin position="6"/>
        <end position="66"/>
    </location>
</feature>
<dbReference type="AlphaFoldDB" id="A0ABD3KHN8"/>
<dbReference type="Pfam" id="PF23282">
    <property type="entry name" value="WHD_ROQ1"/>
    <property type="match status" value="1"/>
</dbReference>
<keyword evidence="9" id="KW-1185">Reference proteome</keyword>
<evidence type="ECO:0000256" key="2">
    <source>
        <dbReference type="ARBA" id="ARBA00022737"/>
    </source>
</evidence>
<dbReference type="SUPFAM" id="SSF46785">
    <property type="entry name" value="Winged helix' DNA-binding domain"/>
    <property type="match status" value="1"/>
</dbReference>
<dbReference type="PANTHER" id="PTHR11017">
    <property type="entry name" value="LEUCINE-RICH REPEAT-CONTAINING PROTEIN"/>
    <property type="match status" value="1"/>
</dbReference>
<dbReference type="InterPro" id="IPR042197">
    <property type="entry name" value="Apaf_helical"/>
</dbReference>
<dbReference type="EMBL" id="JBJKBG010000005">
    <property type="protein sequence ID" value="KAL3739430.1"/>
    <property type="molecule type" value="Genomic_DNA"/>
</dbReference>
<feature type="domain" description="Disease resistance R13L4/SHOC-2-like LRR" evidence="7">
    <location>
        <begin position="683"/>
        <end position="766"/>
    </location>
</feature>
<organism evidence="8 9">
    <name type="scientific">Eucalyptus globulus</name>
    <name type="common">Tasmanian blue gum</name>
    <dbReference type="NCBI Taxonomy" id="34317"/>
    <lineage>
        <taxon>Eukaryota</taxon>
        <taxon>Viridiplantae</taxon>
        <taxon>Streptophyta</taxon>
        <taxon>Embryophyta</taxon>
        <taxon>Tracheophyta</taxon>
        <taxon>Spermatophyta</taxon>
        <taxon>Magnoliopsida</taxon>
        <taxon>eudicotyledons</taxon>
        <taxon>Gunneridae</taxon>
        <taxon>Pentapetalae</taxon>
        <taxon>rosids</taxon>
        <taxon>malvids</taxon>
        <taxon>Myrtales</taxon>
        <taxon>Myrtaceae</taxon>
        <taxon>Myrtoideae</taxon>
        <taxon>Eucalypteae</taxon>
        <taxon>Eucalyptus</taxon>
    </lineage>
</organism>
<dbReference type="Gene3D" id="3.40.50.10140">
    <property type="entry name" value="Toll/interleukin-1 receptor homology (TIR) domain"/>
    <property type="match status" value="1"/>
</dbReference>
<dbReference type="Proteomes" id="UP001634007">
    <property type="component" value="Unassembled WGS sequence"/>
</dbReference>
<evidence type="ECO:0000256" key="3">
    <source>
        <dbReference type="ARBA" id="ARBA00022821"/>
    </source>
</evidence>
<dbReference type="GO" id="GO:0051707">
    <property type="term" value="P:response to other organism"/>
    <property type="evidence" value="ECO:0007669"/>
    <property type="project" value="UniProtKB-ARBA"/>
</dbReference>
<evidence type="ECO:0000313" key="8">
    <source>
        <dbReference type="EMBL" id="KAL3739430.1"/>
    </source>
</evidence>
<dbReference type="SMART" id="SM00369">
    <property type="entry name" value="LRR_TYP"/>
    <property type="match status" value="4"/>
</dbReference>
<dbReference type="Gene3D" id="1.10.8.430">
    <property type="entry name" value="Helical domain of apoptotic protease-activating factors"/>
    <property type="match status" value="1"/>
</dbReference>
<dbReference type="Pfam" id="PF01582">
    <property type="entry name" value="TIR"/>
    <property type="match status" value="1"/>
</dbReference>
<evidence type="ECO:0000259" key="7">
    <source>
        <dbReference type="Pfam" id="PF23598"/>
    </source>
</evidence>
<dbReference type="InterPro" id="IPR044974">
    <property type="entry name" value="Disease_R_plants"/>
</dbReference>
<dbReference type="InterPro" id="IPR002182">
    <property type="entry name" value="NB-ARC"/>
</dbReference>
<evidence type="ECO:0000259" key="5">
    <source>
        <dbReference type="Pfam" id="PF01582"/>
    </source>
</evidence>
<keyword evidence="3" id="KW-0611">Plant defense</keyword>
<feature type="non-terminal residue" evidence="8">
    <location>
        <position position="1"/>
    </location>
</feature>
<accession>A0ABD3KHN8</accession>
<keyword evidence="1" id="KW-0433">Leucine-rich repeat</keyword>